<evidence type="ECO:0000256" key="4">
    <source>
        <dbReference type="ARBA" id="ARBA00022777"/>
    </source>
</evidence>
<evidence type="ECO:0000256" key="7">
    <source>
        <dbReference type="RuleBase" id="RU000304"/>
    </source>
</evidence>
<evidence type="ECO:0000256" key="5">
    <source>
        <dbReference type="ARBA" id="ARBA00022840"/>
    </source>
</evidence>
<keyword evidence="1 7" id="KW-0723">Serine/threonine-protein kinase</keyword>
<dbReference type="AlphaFoldDB" id="A0A1J4K753"/>
<keyword evidence="4 10" id="KW-0418">Kinase</keyword>
<keyword evidence="11" id="KW-1185">Reference proteome</keyword>
<evidence type="ECO:0000256" key="6">
    <source>
        <dbReference type="PROSITE-ProRule" id="PRU10141"/>
    </source>
</evidence>
<feature type="domain" description="Protein kinase" evidence="9">
    <location>
        <begin position="15"/>
        <end position="267"/>
    </location>
</feature>
<keyword evidence="2" id="KW-0808">Transferase</keyword>
<accession>A0A1J4K753</accession>
<gene>
    <name evidence="10" type="ORF">TRFO_26668</name>
</gene>
<evidence type="ECO:0000256" key="2">
    <source>
        <dbReference type="ARBA" id="ARBA00022679"/>
    </source>
</evidence>
<feature type="region of interest" description="Disordered" evidence="8">
    <location>
        <begin position="323"/>
        <end position="350"/>
    </location>
</feature>
<dbReference type="Proteomes" id="UP000179807">
    <property type="component" value="Unassembled WGS sequence"/>
</dbReference>
<dbReference type="GO" id="GO:0035556">
    <property type="term" value="P:intracellular signal transduction"/>
    <property type="evidence" value="ECO:0007669"/>
    <property type="project" value="TreeGrafter"/>
</dbReference>
<dbReference type="SUPFAM" id="SSF56112">
    <property type="entry name" value="Protein kinase-like (PK-like)"/>
    <property type="match status" value="1"/>
</dbReference>
<keyword evidence="3 6" id="KW-0547">Nucleotide-binding</keyword>
<dbReference type="InterPro" id="IPR011009">
    <property type="entry name" value="Kinase-like_dom_sf"/>
</dbReference>
<organism evidence="10 11">
    <name type="scientific">Tritrichomonas foetus</name>
    <dbReference type="NCBI Taxonomy" id="1144522"/>
    <lineage>
        <taxon>Eukaryota</taxon>
        <taxon>Metamonada</taxon>
        <taxon>Parabasalia</taxon>
        <taxon>Tritrichomonadida</taxon>
        <taxon>Tritrichomonadidae</taxon>
        <taxon>Tritrichomonas</taxon>
    </lineage>
</organism>
<name>A0A1J4K753_9EUKA</name>
<dbReference type="GO" id="GO:0004674">
    <property type="term" value="F:protein serine/threonine kinase activity"/>
    <property type="evidence" value="ECO:0007669"/>
    <property type="project" value="UniProtKB-KW"/>
</dbReference>
<evidence type="ECO:0000256" key="8">
    <source>
        <dbReference type="SAM" id="MobiDB-lite"/>
    </source>
</evidence>
<dbReference type="Gene3D" id="1.10.510.10">
    <property type="entry name" value="Transferase(Phosphotransferase) domain 1"/>
    <property type="match status" value="1"/>
</dbReference>
<dbReference type="PANTHER" id="PTHR24346">
    <property type="entry name" value="MAP/MICROTUBULE AFFINITY-REGULATING KINASE"/>
    <property type="match status" value="1"/>
</dbReference>
<proteinExistence type="inferred from homology"/>
<dbReference type="FunFam" id="3.30.200.20:FF:000042">
    <property type="entry name" value="Aurora kinase A"/>
    <property type="match status" value="1"/>
</dbReference>
<dbReference type="PROSITE" id="PS50011">
    <property type="entry name" value="PROTEIN_KINASE_DOM"/>
    <property type="match status" value="1"/>
</dbReference>
<evidence type="ECO:0000259" key="9">
    <source>
        <dbReference type="PROSITE" id="PS50011"/>
    </source>
</evidence>
<comment type="caution">
    <text evidence="10">The sequence shown here is derived from an EMBL/GenBank/DDBJ whole genome shotgun (WGS) entry which is preliminary data.</text>
</comment>
<dbReference type="SMART" id="SM00220">
    <property type="entry name" value="S_TKc"/>
    <property type="match status" value="1"/>
</dbReference>
<sequence>MFVEIPLIPTSIGPYQFRAVLGEGATSVVKLAFHTKSMQYFACKVVSKLHLSTRNRLEKFQTEIKVMRSIHHPHIVQLIELLEDENFYYAIMEFCARGELFEYIATNKKLSETESKLKMKQILEAVSYIHSLGIAHRDLKPENLLLDTCYHIKLSDFGFSRYVETNNLVRTPCGSPCYASPECLSGQPYDPMKSDIWSCGVILYVMVTGQLPWTQRNSAQLFKQIQEGDYKTPSFLSDQCRDLITKMMCVDFNKRISIEEAFNHPWINNLRSGLVGQQYGRKISTAGAASMRDIDQIFQEKTSSPLLADSTQYSQNVSPIVNQNNENADQNADKSPDVTHTPTLKKSHLSNQMVKLMKESESTCTLPTLNKISENDKNNMKKKKKVMKITQGSRLTFNPHANRRNLVRYSFH</sequence>
<dbReference type="InterPro" id="IPR017441">
    <property type="entry name" value="Protein_kinase_ATP_BS"/>
</dbReference>
<evidence type="ECO:0000313" key="11">
    <source>
        <dbReference type="Proteomes" id="UP000179807"/>
    </source>
</evidence>
<dbReference type="EMBL" id="MLAK01000754">
    <property type="protein sequence ID" value="OHT05532.1"/>
    <property type="molecule type" value="Genomic_DNA"/>
</dbReference>
<dbReference type="GO" id="GO:0005524">
    <property type="term" value="F:ATP binding"/>
    <property type="evidence" value="ECO:0007669"/>
    <property type="project" value="UniProtKB-UniRule"/>
</dbReference>
<evidence type="ECO:0000256" key="3">
    <source>
        <dbReference type="ARBA" id="ARBA00022741"/>
    </source>
</evidence>
<dbReference type="Pfam" id="PF00069">
    <property type="entry name" value="Pkinase"/>
    <property type="match status" value="1"/>
</dbReference>
<keyword evidence="5 6" id="KW-0067">ATP-binding</keyword>
<dbReference type="GO" id="GO:0005737">
    <property type="term" value="C:cytoplasm"/>
    <property type="evidence" value="ECO:0007669"/>
    <property type="project" value="TreeGrafter"/>
</dbReference>
<dbReference type="PROSITE" id="PS00107">
    <property type="entry name" value="PROTEIN_KINASE_ATP"/>
    <property type="match status" value="1"/>
</dbReference>
<dbReference type="OrthoDB" id="40902at2759"/>
<dbReference type="InterPro" id="IPR000719">
    <property type="entry name" value="Prot_kinase_dom"/>
</dbReference>
<dbReference type="FunFam" id="1.10.510.10:FF:000271">
    <property type="entry name" value="Non-specific serine/threonine protein kinase"/>
    <property type="match status" value="1"/>
</dbReference>
<protein>
    <submittedName>
        <fullName evidence="10">CAMK family protein kinase</fullName>
    </submittedName>
</protein>
<dbReference type="CDD" id="cd14003">
    <property type="entry name" value="STKc_AMPK-like"/>
    <property type="match status" value="1"/>
</dbReference>
<evidence type="ECO:0000313" key="10">
    <source>
        <dbReference type="EMBL" id="OHT05532.1"/>
    </source>
</evidence>
<feature type="binding site" evidence="6">
    <location>
        <position position="44"/>
    </location>
    <ligand>
        <name>ATP</name>
        <dbReference type="ChEBI" id="CHEBI:30616"/>
    </ligand>
</feature>
<dbReference type="GeneID" id="94839793"/>
<dbReference type="VEuPathDB" id="TrichDB:TRFO_26668"/>
<dbReference type="RefSeq" id="XP_068358668.1">
    <property type="nucleotide sequence ID" value="XM_068505089.1"/>
</dbReference>
<comment type="similarity">
    <text evidence="7">Belongs to the protein kinase superfamily.</text>
</comment>
<evidence type="ECO:0000256" key="1">
    <source>
        <dbReference type="ARBA" id="ARBA00022527"/>
    </source>
</evidence>
<reference evidence="10" key="1">
    <citation type="submission" date="2016-10" db="EMBL/GenBank/DDBJ databases">
        <authorList>
            <person name="Benchimol M."/>
            <person name="Almeida L.G."/>
            <person name="Vasconcelos A.T."/>
            <person name="Perreira-Neves A."/>
            <person name="Rosa I.A."/>
            <person name="Tasca T."/>
            <person name="Bogo M.R."/>
            <person name="de Souza W."/>
        </authorList>
    </citation>
    <scope>NUCLEOTIDE SEQUENCE [LARGE SCALE GENOMIC DNA]</scope>
    <source>
        <strain evidence="10">K</strain>
    </source>
</reference>
<dbReference type="InterPro" id="IPR008271">
    <property type="entry name" value="Ser/Thr_kinase_AS"/>
</dbReference>
<dbReference type="PROSITE" id="PS00108">
    <property type="entry name" value="PROTEIN_KINASE_ST"/>
    <property type="match status" value="1"/>
</dbReference>
<dbReference type="PANTHER" id="PTHR24346:SF82">
    <property type="entry name" value="KP78A-RELATED"/>
    <property type="match status" value="1"/>
</dbReference>